<dbReference type="InterPro" id="IPR024516">
    <property type="entry name" value="Mce_C"/>
</dbReference>
<dbReference type="RefSeq" id="WP_089330659.1">
    <property type="nucleotide sequence ID" value="NZ_FZOR01000057.1"/>
</dbReference>
<proteinExistence type="predicted"/>
<keyword evidence="6" id="KW-1185">Reference proteome</keyword>
<feature type="transmembrane region" description="Helical" evidence="2">
    <location>
        <begin position="403"/>
        <end position="424"/>
    </location>
</feature>
<feature type="region of interest" description="Disordered" evidence="1">
    <location>
        <begin position="357"/>
        <end position="396"/>
    </location>
</feature>
<keyword evidence="2" id="KW-0812">Transmembrane</keyword>
<sequence>MKFPRVAVNLVFFALLGAVLAVWAVRSVIHIEALERPFTVTADFASSPGLHGDLEVTHLGVRVGEVGTVKLRGDHVAVGLNLDRDARVPADVRARVLRKSAIGEPYIELTPAAGTSAGTRTLKAGDHIPVARTAGTTDYKQLFDGLSRTLDAVDPRDTRTLVHELATGLEGRGTDLHDMISDAHRLTGTLAADAGTLDALSRELTRLTATLTAHRGDIASGVDDLALLTASLRQSSRDLDSVLAKGPGAMKNLHALLQDARPGLDCLLTAAATPTAPLMTPANQRKITHVLRLVPTLQALVSDITATEASGKYLRVTPVITLTGPAKAATEYTTPTPKPKAPNLTLCKANGPVGQEAAQAASKIKPTPGAGRGDAGSGAPAGTSPDGDLRPVNASGEQRDTRWLPLLPPVLGGLIVVAAVLNTLRVALRRRSR</sequence>
<dbReference type="NCBIfam" id="TIGR00996">
    <property type="entry name" value="Mtu_fam_mce"/>
    <property type="match status" value="1"/>
</dbReference>
<keyword evidence="2" id="KW-0472">Membrane</keyword>
<dbReference type="OrthoDB" id="4371474at2"/>
<feature type="domain" description="Mce/MlaD" evidence="3">
    <location>
        <begin position="38"/>
        <end position="111"/>
    </location>
</feature>
<dbReference type="Pfam" id="PF11887">
    <property type="entry name" value="Mce4_CUP1"/>
    <property type="match status" value="1"/>
</dbReference>
<evidence type="ECO:0000313" key="5">
    <source>
        <dbReference type="EMBL" id="SNT60485.1"/>
    </source>
</evidence>
<dbReference type="InterPro" id="IPR052336">
    <property type="entry name" value="MlaD_Phospholipid_Transporter"/>
</dbReference>
<dbReference type="PANTHER" id="PTHR33371">
    <property type="entry name" value="INTERMEMBRANE PHOSPHOLIPID TRANSPORT SYSTEM BINDING PROTEIN MLAD-RELATED"/>
    <property type="match status" value="1"/>
</dbReference>
<accession>A0A239P063</accession>
<evidence type="ECO:0000259" key="4">
    <source>
        <dbReference type="Pfam" id="PF11887"/>
    </source>
</evidence>
<dbReference type="InterPro" id="IPR003399">
    <property type="entry name" value="Mce/MlaD"/>
</dbReference>
<dbReference type="InterPro" id="IPR005693">
    <property type="entry name" value="Mce"/>
</dbReference>
<name>A0A239P063_9ACTN</name>
<dbReference type="PANTHER" id="PTHR33371:SF4">
    <property type="entry name" value="INTERMEMBRANE PHOSPHOLIPID TRANSPORT SYSTEM BINDING PROTEIN MLAD"/>
    <property type="match status" value="1"/>
</dbReference>
<feature type="domain" description="Mammalian cell entry C-terminal" evidence="4">
    <location>
        <begin position="120"/>
        <end position="279"/>
    </location>
</feature>
<gene>
    <name evidence="5" type="ORF">SAMN05443665_105731</name>
</gene>
<keyword evidence="2" id="KW-1133">Transmembrane helix</keyword>
<evidence type="ECO:0000259" key="3">
    <source>
        <dbReference type="Pfam" id="PF02470"/>
    </source>
</evidence>
<evidence type="ECO:0000313" key="6">
    <source>
        <dbReference type="Proteomes" id="UP000198318"/>
    </source>
</evidence>
<evidence type="ECO:0000256" key="1">
    <source>
        <dbReference type="SAM" id="MobiDB-lite"/>
    </source>
</evidence>
<dbReference type="Pfam" id="PF02470">
    <property type="entry name" value="MlaD"/>
    <property type="match status" value="1"/>
</dbReference>
<dbReference type="EMBL" id="FZOR01000057">
    <property type="protein sequence ID" value="SNT60485.1"/>
    <property type="molecule type" value="Genomic_DNA"/>
</dbReference>
<evidence type="ECO:0000256" key="2">
    <source>
        <dbReference type="SAM" id="Phobius"/>
    </source>
</evidence>
<organism evidence="5 6">
    <name type="scientific">Actinomadura meyerae</name>
    <dbReference type="NCBI Taxonomy" id="240840"/>
    <lineage>
        <taxon>Bacteria</taxon>
        <taxon>Bacillati</taxon>
        <taxon>Actinomycetota</taxon>
        <taxon>Actinomycetes</taxon>
        <taxon>Streptosporangiales</taxon>
        <taxon>Thermomonosporaceae</taxon>
        <taxon>Actinomadura</taxon>
    </lineage>
</organism>
<reference evidence="5 6" key="1">
    <citation type="submission" date="2017-06" db="EMBL/GenBank/DDBJ databases">
        <authorList>
            <person name="Kim H.J."/>
            <person name="Triplett B.A."/>
        </authorList>
    </citation>
    <scope>NUCLEOTIDE SEQUENCE [LARGE SCALE GENOMIC DNA]</scope>
    <source>
        <strain evidence="5 6">DSM 44715</strain>
    </source>
</reference>
<protein>
    <submittedName>
        <fullName evidence="5">Phospholipid/cholesterol/gamma-HCH transport system substrate-binding protein</fullName>
    </submittedName>
</protein>
<dbReference type="Proteomes" id="UP000198318">
    <property type="component" value="Unassembled WGS sequence"/>
</dbReference>
<dbReference type="AlphaFoldDB" id="A0A239P063"/>